<dbReference type="VEuPathDB" id="FungiDB:KRP22_5682"/>
<proteinExistence type="predicted"/>
<evidence type="ECO:0000256" key="2">
    <source>
        <dbReference type="SAM" id="MobiDB-lite"/>
    </source>
</evidence>
<dbReference type="GO" id="GO:0016491">
    <property type="term" value="F:oxidoreductase activity"/>
    <property type="evidence" value="ECO:0007669"/>
    <property type="project" value="UniProtKB-KW"/>
</dbReference>
<protein>
    <recommendedName>
        <fullName evidence="6">NAD(P)-binding domain-containing protein</fullName>
    </recommendedName>
</protein>
<sequence length="612" mass="66444">MAHVKHALVVGASSGIGPSRSCPPDLISSVKERNPDVKVTHVKLDVSNLHEVRQFTSKHKEASFDWIIMSPGILSFSGRIETSEGLDIKMATHYYGRFMIVNDLLPTLNRTGVRVLNILAAATGGKPDVNDLGLKKTFTIKRCADFTTTYSDLMAQAFSEKAPLASFMHATPGVVATSLANNLPWYARLPAKAISALIARSPEECAKSMMLALTKDEFSSSWHLVSKDGQALQPTKFQTEDMKEIVWNHSVSTIENVLEQQLEMMRSASGLLVLTLAAAARCATAGSGFSGSYDPSHTVNIATVTSTSVVQDNSSSLAAMFPIEGEAIDIALLANSTIPDTWLEAVAGYAAAADSRVLYQTASWSLIEDGTQQGKFNTTSFWARFRTLDPLPKSSARLSICAVVAEWENSWEEDEAALSAVDLENRLKDKCGENDTIALAFTSAVSDTAVKYLGGQIAINDVAASLIMHDVDDSRVSKAASDDRMFVRQADGLCPRDESNETTPRSSQNQTGSTVITVYSGEPCWPRNEMGSKDTSTNEGRNDSDWKRDLRFIIPAGVFFFVLGCAGLVYLFRQKKKNSTTSKNAATSATPTVEEKEEVSSLPYVLSMHQVA</sequence>
<keyword evidence="3" id="KW-0472">Membrane</keyword>
<dbReference type="AlphaFoldDB" id="H3HBF9"/>
<dbReference type="VEuPathDB" id="FungiDB:KRP23_6306"/>
<evidence type="ECO:0000313" key="4">
    <source>
        <dbReference type="EnsemblProtists" id="Phyra94115"/>
    </source>
</evidence>
<keyword evidence="3" id="KW-0812">Transmembrane</keyword>
<dbReference type="SUPFAM" id="SSF51735">
    <property type="entry name" value="NAD(P)-binding Rossmann-fold domains"/>
    <property type="match status" value="1"/>
</dbReference>
<feature type="compositionally biased region" description="Polar residues" evidence="2">
    <location>
        <begin position="501"/>
        <end position="517"/>
    </location>
</feature>
<keyword evidence="1" id="KW-0560">Oxidoreductase</keyword>
<dbReference type="STRING" id="164328.H3HBF9"/>
<dbReference type="InterPro" id="IPR036291">
    <property type="entry name" value="NAD(P)-bd_dom_sf"/>
</dbReference>
<evidence type="ECO:0008006" key="6">
    <source>
        <dbReference type="Google" id="ProtNLM"/>
    </source>
</evidence>
<feature type="region of interest" description="Disordered" evidence="2">
    <location>
        <begin position="492"/>
        <end position="544"/>
    </location>
</feature>
<keyword evidence="5" id="KW-1185">Reference proteome</keyword>
<dbReference type="EnsemblProtists" id="Phyra94115">
    <property type="protein sequence ID" value="Phyra94115"/>
    <property type="gene ID" value="Phyra94115"/>
</dbReference>
<name>H3HBF9_PHYRM</name>
<dbReference type="PANTHER" id="PTHR47534">
    <property type="entry name" value="YALI0E05731P"/>
    <property type="match status" value="1"/>
</dbReference>
<accession>H3HBF9</accession>
<dbReference type="VEuPathDB" id="FungiDB:KRP22_5683"/>
<feature type="transmembrane region" description="Helical" evidence="3">
    <location>
        <begin position="552"/>
        <end position="572"/>
    </location>
</feature>
<evidence type="ECO:0000313" key="5">
    <source>
        <dbReference type="Proteomes" id="UP000005238"/>
    </source>
</evidence>
<dbReference type="Gene3D" id="3.40.50.720">
    <property type="entry name" value="NAD(P)-binding Rossmann-like Domain"/>
    <property type="match status" value="1"/>
</dbReference>
<organism evidence="4 5">
    <name type="scientific">Phytophthora ramorum</name>
    <name type="common">Sudden oak death agent</name>
    <dbReference type="NCBI Taxonomy" id="164328"/>
    <lineage>
        <taxon>Eukaryota</taxon>
        <taxon>Sar</taxon>
        <taxon>Stramenopiles</taxon>
        <taxon>Oomycota</taxon>
        <taxon>Peronosporomycetes</taxon>
        <taxon>Peronosporales</taxon>
        <taxon>Peronosporaceae</taxon>
        <taxon>Phytophthora</taxon>
    </lineage>
</organism>
<reference evidence="5" key="1">
    <citation type="journal article" date="2006" name="Science">
        <title>Phytophthora genome sequences uncover evolutionary origins and mechanisms of pathogenesis.</title>
        <authorList>
            <person name="Tyler B.M."/>
            <person name="Tripathy S."/>
            <person name="Zhang X."/>
            <person name="Dehal P."/>
            <person name="Jiang R.H."/>
            <person name="Aerts A."/>
            <person name="Arredondo F.D."/>
            <person name="Baxter L."/>
            <person name="Bensasson D."/>
            <person name="Beynon J.L."/>
            <person name="Chapman J."/>
            <person name="Damasceno C.M."/>
            <person name="Dorrance A.E."/>
            <person name="Dou D."/>
            <person name="Dickerman A.W."/>
            <person name="Dubchak I.L."/>
            <person name="Garbelotto M."/>
            <person name="Gijzen M."/>
            <person name="Gordon S.G."/>
            <person name="Govers F."/>
            <person name="Grunwald N.J."/>
            <person name="Huang W."/>
            <person name="Ivors K.L."/>
            <person name="Jones R.W."/>
            <person name="Kamoun S."/>
            <person name="Krampis K."/>
            <person name="Lamour K.H."/>
            <person name="Lee M.K."/>
            <person name="McDonald W.H."/>
            <person name="Medina M."/>
            <person name="Meijer H.J."/>
            <person name="Nordberg E.K."/>
            <person name="Maclean D.J."/>
            <person name="Ospina-Giraldo M.D."/>
            <person name="Morris P.F."/>
            <person name="Phuntumart V."/>
            <person name="Putnam N.H."/>
            <person name="Rash S."/>
            <person name="Rose J.K."/>
            <person name="Sakihama Y."/>
            <person name="Salamov A.A."/>
            <person name="Savidor A."/>
            <person name="Scheuring C.F."/>
            <person name="Smith B.M."/>
            <person name="Sobral B.W."/>
            <person name="Terry A."/>
            <person name="Torto-Alalibo T.A."/>
            <person name="Win J."/>
            <person name="Xu Z."/>
            <person name="Zhang H."/>
            <person name="Grigoriev I.V."/>
            <person name="Rokhsar D.S."/>
            <person name="Boore J.L."/>
        </authorList>
    </citation>
    <scope>NUCLEOTIDE SEQUENCE [LARGE SCALE GENOMIC DNA]</scope>
    <source>
        <strain evidence="5">Pr102</strain>
    </source>
</reference>
<dbReference type="Proteomes" id="UP000005238">
    <property type="component" value="Unassembled WGS sequence"/>
</dbReference>
<dbReference type="EMBL" id="DS566009">
    <property type="status" value="NOT_ANNOTATED_CDS"/>
    <property type="molecule type" value="Genomic_DNA"/>
</dbReference>
<dbReference type="eggNOG" id="ENOG502RF9H">
    <property type="taxonomic scope" value="Eukaryota"/>
</dbReference>
<evidence type="ECO:0000256" key="1">
    <source>
        <dbReference type="ARBA" id="ARBA00023002"/>
    </source>
</evidence>
<dbReference type="InParanoid" id="H3HBF9"/>
<dbReference type="HOGENOM" id="CLU_024776_0_0_1"/>
<keyword evidence="3" id="KW-1133">Transmembrane helix</keyword>
<dbReference type="InterPro" id="IPR052228">
    <property type="entry name" value="Sec_Metab_Biosynth_Oxidored"/>
</dbReference>
<evidence type="ECO:0000256" key="3">
    <source>
        <dbReference type="SAM" id="Phobius"/>
    </source>
</evidence>
<reference evidence="4" key="2">
    <citation type="submission" date="2015-06" db="UniProtKB">
        <authorList>
            <consortium name="EnsemblProtists"/>
        </authorList>
    </citation>
    <scope>IDENTIFICATION</scope>
    <source>
        <strain evidence="4">Pr102</strain>
    </source>
</reference>
<dbReference type="PANTHER" id="PTHR47534:SF3">
    <property type="entry name" value="ALCOHOL DEHYDROGENASE-LIKE C-TERMINAL DOMAIN-CONTAINING PROTEIN"/>
    <property type="match status" value="1"/>
</dbReference>
<dbReference type="VEuPathDB" id="FungiDB:KRP23_6305"/>